<dbReference type="KEGG" id="bma:BMA3173.2"/>
<protein>
    <submittedName>
        <fullName evidence="2">Uncharacterized protein</fullName>
    </submittedName>
</protein>
<proteinExistence type="predicted"/>
<keyword evidence="3" id="KW-1185">Reference proteome</keyword>
<dbReference type="HOGENOM" id="CLU_1683298_0_0_4"/>
<sequence length="156" mass="16939">MAVRDPISMPAADRGRAAAPATWKSAKPLLLCPTRAHASPRGGRRRRASAGDDFFPVGDRPGAMRSRPDTSRSGNLSVAPARVVFDHVPASIPFLDAPLAACTSRLRRRQARSAPPSRIPVRHRRACLAARGARLAIQSSPFLNEQMPIRFQIDTT</sequence>
<gene>
    <name evidence="2" type="ordered locus">BMA3173.2</name>
</gene>
<name>A0A0H2WLG8_BURMA</name>
<dbReference type="Proteomes" id="UP000006693">
    <property type="component" value="Chromosome 1"/>
</dbReference>
<dbReference type="AlphaFoldDB" id="A0A0H2WLG8"/>
<evidence type="ECO:0000313" key="3">
    <source>
        <dbReference type="Proteomes" id="UP000006693"/>
    </source>
</evidence>
<evidence type="ECO:0000313" key="2">
    <source>
        <dbReference type="EMBL" id="AAU50145.1"/>
    </source>
</evidence>
<reference evidence="2 3" key="1">
    <citation type="journal article" date="2004" name="Proc. Natl. Acad. Sci. U.S.A.">
        <title>Structural flexibility in the Burkholderia mallei genome.</title>
        <authorList>
            <person name="Nierman W.C."/>
            <person name="DeShazer D."/>
            <person name="Kim H.S."/>
            <person name="Tettelin H."/>
            <person name="Nelson K.E."/>
            <person name="Feldblyum T."/>
            <person name="Ulrich R.L."/>
            <person name="Ronning C.M."/>
            <person name="Brinkac L.M."/>
            <person name="Daugherty S.C."/>
            <person name="Davidsen T.D."/>
            <person name="Deboy R.T."/>
            <person name="Dimitrov G."/>
            <person name="Dodson R.J."/>
            <person name="Durkin A.S."/>
            <person name="Gwinn M.L."/>
            <person name="Haft D.H."/>
            <person name="Khouri H."/>
            <person name="Kolonay J.F."/>
            <person name="Madupu R."/>
            <person name="Mohammoud Y."/>
            <person name="Nelson W.C."/>
            <person name="Radune D."/>
            <person name="Romero C.M."/>
            <person name="Sarria S."/>
            <person name="Selengut J."/>
            <person name="Shamblin C."/>
            <person name="Sullivan S.A."/>
            <person name="White O."/>
            <person name="Yu Y."/>
            <person name="Zafar N."/>
            <person name="Zhou L."/>
            <person name="Fraser C.M."/>
        </authorList>
    </citation>
    <scope>NUCLEOTIDE SEQUENCE [LARGE SCALE GENOMIC DNA]</scope>
    <source>
        <strain evidence="2 3">ATCC 23344</strain>
    </source>
</reference>
<feature type="region of interest" description="Disordered" evidence="1">
    <location>
        <begin position="34"/>
        <end position="74"/>
    </location>
</feature>
<evidence type="ECO:0000256" key="1">
    <source>
        <dbReference type="SAM" id="MobiDB-lite"/>
    </source>
</evidence>
<organism evidence="2 3">
    <name type="scientific">Burkholderia mallei (strain ATCC 23344)</name>
    <dbReference type="NCBI Taxonomy" id="243160"/>
    <lineage>
        <taxon>Bacteria</taxon>
        <taxon>Pseudomonadati</taxon>
        <taxon>Pseudomonadota</taxon>
        <taxon>Betaproteobacteria</taxon>
        <taxon>Burkholderiales</taxon>
        <taxon>Burkholderiaceae</taxon>
        <taxon>Burkholderia</taxon>
        <taxon>pseudomallei group</taxon>
    </lineage>
</organism>
<accession>A0A0H2WLG8</accession>
<dbReference type="EMBL" id="CP000010">
    <property type="protein sequence ID" value="AAU50145.1"/>
    <property type="molecule type" value="Genomic_DNA"/>
</dbReference>
<feature type="region of interest" description="Disordered" evidence="1">
    <location>
        <begin position="1"/>
        <end position="20"/>
    </location>
</feature>